<name>A0AAW1Q268_9CHLO</name>
<evidence type="ECO:0000313" key="4">
    <source>
        <dbReference type="EMBL" id="KAK9815841.1"/>
    </source>
</evidence>
<evidence type="ECO:0000256" key="3">
    <source>
        <dbReference type="ARBA" id="ARBA00029631"/>
    </source>
</evidence>
<dbReference type="Proteomes" id="UP001489004">
    <property type="component" value="Unassembled WGS sequence"/>
</dbReference>
<gene>
    <name evidence="4" type="ORF">WJX72_010606</name>
</gene>
<dbReference type="PANTHER" id="PTHR11001:SF2">
    <property type="entry name" value="MITOCHONDRIAL FISSION PROCESS PROTEIN 1"/>
    <property type="match status" value="1"/>
</dbReference>
<keyword evidence="5" id="KW-1185">Reference proteome</keyword>
<proteinExistence type="inferred from homology"/>
<reference evidence="4 5" key="1">
    <citation type="journal article" date="2024" name="Nat. Commun.">
        <title>Phylogenomics reveals the evolutionary origins of lichenization in chlorophyte algae.</title>
        <authorList>
            <person name="Puginier C."/>
            <person name="Libourel C."/>
            <person name="Otte J."/>
            <person name="Skaloud P."/>
            <person name="Haon M."/>
            <person name="Grisel S."/>
            <person name="Petersen M."/>
            <person name="Berrin J.G."/>
            <person name="Delaux P.M."/>
            <person name="Dal Grande F."/>
            <person name="Keller J."/>
        </authorList>
    </citation>
    <scope>NUCLEOTIDE SEQUENCE [LARGE SCALE GENOMIC DNA]</scope>
    <source>
        <strain evidence="4 5">SAG 2043</strain>
    </source>
</reference>
<protein>
    <recommendedName>
        <fullName evidence="2">Mitochondrial fission process protein 1</fullName>
    </recommendedName>
    <alternativeName>
        <fullName evidence="3">Mitochondrial 18 kDa protein</fullName>
    </alternativeName>
</protein>
<evidence type="ECO:0000256" key="1">
    <source>
        <dbReference type="ARBA" id="ARBA00009224"/>
    </source>
</evidence>
<dbReference type="GO" id="GO:0000266">
    <property type="term" value="P:mitochondrial fission"/>
    <property type="evidence" value="ECO:0007669"/>
    <property type="project" value="TreeGrafter"/>
</dbReference>
<dbReference type="PANTHER" id="PTHR11001">
    <property type="entry name" value="MITOCHONDRIAL FISSION PROCESS PROTEIN 1"/>
    <property type="match status" value="1"/>
</dbReference>
<evidence type="ECO:0000256" key="2">
    <source>
        <dbReference type="ARBA" id="ARBA00017835"/>
    </source>
</evidence>
<dbReference type="EMBL" id="JALJOR010000006">
    <property type="protein sequence ID" value="KAK9815841.1"/>
    <property type="molecule type" value="Genomic_DNA"/>
</dbReference>
<dbReference type="GO" id="GO:0005739">
    <property type="term" value="C:mitochondrion"/>
    <property type="evidence" value="ECO:0007669"/>
    <property type="project" value="TreeGrafter"/>
</dbReference>
<comment type="caution">
    <text evidence="4">The sequence shown here is derived from an EMBL/GenBank/DDBJ whole genome shotgun (WGS) entry which is preliminary data.</text>
</comment>
<organism evidence="4 5">
    <name type="scientific">[Myrmecia] bisecta</name>
    <dbReference type="NCBI Taxonomy" id="41462"/>
    <lineage>
        <taxon>Eukaryota</taxon>
        <taxon>Viridiplantae</taxon>
        <taxon>Chlorophyta</taxon>
        <taxon>core chlorophytes</taxon>
        <taxon>Trebouxiophyceae</taxon>
        <taxon>Trebouxiales</taxon>
        <taxon>Trebouxiaceae</taxon>
        <taxon>Myrmecia</taxon>
    </lineage>
</organism>
<dbReference type="InterPro" id="IPR019560">
    <property type="entry name" value="Mitochondrial_18_kDa_protein"/>
</dbReference>
<dbReference type="Pfam" id="PF10558">
    <property type="entry name" value="MTP18"/>
    <property type="match status" value="1"/>
</dbReference>
<evidence type="ECO:0000313" key="5">
    <source>
        <dbReference type="Proteomes" id="UP001489004"/>
    </source>
</evidence>
<comment type="similarity">
    <text evidence="1">Belongs to the MTFP1 family.</text>
</comment>
<dbReference type="AlphaFoldDB" id="A0AAW1Q268"/>
<accession>A0AAW1Q268</accession>
<sequence length="304" mass="32494">MLLLQISTPKPAGFLPLPHQRCRSCLRVLSPKQQGELQDCADDGFPEFEDSSWDAGELLPKRQPGSFPSTEVRSRGLLGQFNVALGSEEKVDENGQPFDPLRDGPLRYLGYANECGEAFAAWLPPGGVPFSYAVAIAYVLVDTLDKGLQAQKQAARQLGRADLPDRVDGAKLSNLLAFDRALDTVVWQLLASVICPGYTIHTIVWLTHQALSQLEATDAAHSAFESGATALSLSGDVLALVVDKSLPTAVGLAAIPFIVHPIDNAIHALMNATMRPAMRKYICSSGGATAGLDVCNESCTPPDA</sequence>